<dbReference type="Proteomes" id="UP001058974">
    <property type="component" value="Chromosome 1"/>
</dbReference>
<protein>
    <submittedName>
        <fullName evidence="1">Uncharacterized protein</fullName>
    </submittedName>
</protein>
<name>A0A9D5BDU2_PEA</name>
<gene>
    <name evidence="1" type="ORF">KIW84_010570</name>
</gene>
<dbReference type="Gramene" id="Psat01G0057000-T1">
    <property type="protein sequence ID" value="KAI5441155.1"/>
    <property type="gene ID" value="KIW84_010570"/>
</dbReference>
<comment type="caution">
    <text evidence="1">The sequence shown here is derived from an EMBL/GenBank/DDBJ whole genome shotgun (WGS) entry which is preliminary data.</text>
</comment>
<accession>A0A9D5BDU2</accession>
<dbReference type="EMBL" id="JAMSHJ010000001">
    <property type="protein sequence ID" value="KAI5441155.1"/>
    <property type="molecule type" value="Genomic_DNA"/>
</dbReference>
<reference evidence="1 2" key="1">
    <citation type="journal article" date="2022" name="Nat. Genet.">
        <title>Improved pea reference genome and pan-genome highlight genomic features and evolutionary characteristics.</title>
        <authorList>
            <person name="Yang T."/>
            <person name="Liu R."/>
            <person name="Luo Y."/>
            <person name="Hu S."/>
            <person name="Wang D."/>
            <person name="Wang C."/>
            <person name="Pandey M.K."/>
            <person name="Ge S."/>
            <person name="Xu Q."/>
            <person name="Li N."/>
            <person name="Li G."/>
            <person name="Huang Y."/>
            <person name="Saxena R.K."/>
            <person name="Ji Y."/>
            <person name="Li M."/>
            <person name="Yan X."/>
            <person name="He Y."/>
            <person name="Liu Y."/>
            <person name="Wang X."/>
            <person name="Xiang C."/>
            <person name="Varshney R.K."/>
            <person name="Ding H."/>
            <person name="Gao S."/>
            <person name="Zong X."/>
        </authorList>
    </citation>
    <scope>NUCLEOTIDE SEQUENCE [LARGE SCALE GENOMIC DNA]</scope>
    <source>
        <strain evidence="1 2">cv. Zhongwan 6</strain>
    </source>
</reference>
<evidence type="ECO:0000313" key="2">
    <source>
        <dbReference type="Proteomes" id="UP001058974"/>
    </source>
</evidence>
<sequence>MDIHPAYNCLLGRPWIHEVGALTSTSHHKLKIVKNGKLVVVGREKALLKTGAPMSSLKDAREVIQAGGTDKWGCFVEIIENKNMAGLGF</sequence>
<keyword evidence="2" id="KW-1185">Reference proteome</keyword>
<proteinExistence type="predicted"/>
<evidence type="ECO:0000313" key="1">
    <source>
        <dbReference type="EMBL" id="KAI5441155.1"/>
    </source>
</evidence>
<dbReference type="AlphaFoldDB" id="A0A9D5BDU2"/>
<organism evidence="1 2">
    <name type="scientific">Pisum sativum</name>
    <name type="common">Garden pea</name>
    <name type="synonym">Lathyrus oleraceus</name>
    <dbReference type="NCBI Taxonomy" id="3888"/>
    <lineage>
        <taxon>Eukaryota</taxon>
        <taxon>Viridiplantae</taxon>
        <taxon>Streptophyta</taxon>
        <taxon>Embryophyta</taxon>
        <taxon>Tracheophyta</taxon>
        <taxon>Spermatophyta</taxon>
        <taxon>Magnoliopsida</taxon>
        <taxon>eudicotyledons</taxon>
        <taxon>Gunneridae</taxon>
        <taxon>Pentapetalae</taxon>
        <taxon>rosids</taxon>
        <taxon>fabids</taxon>
        <taxon>Fabales</taxon>
        <taxon>Fabaceae</taxon>
        <taxon>Papilionoideae</taxon>
        <taxon>50 kb inversion clade</taxon>
        <taxon>NPAAA clade</taxon>
        <taxon>Hologalegina</taxon>
        <taxon>IRL clade</taxon>
        <taxon>Fabeae</taxon>
        <taxon>Lathyrus</taxon>
    </lineage>
</organism>